<protein>
    <submittedName>
        <fullName evidence="5">Glycosyltransferase family 2 protein</fullName>
    </submittedName>
</protein>
<dbReference type="Pfam" id="PF00535">
    <property type="entry name" value="Glycos_transf_2"/>
    <property type="match status" value="1"/>
</dbReference>
<evidence type="ECO:0000313" key="6">
    <source>
        <dbReference type="Proteomes" id="UP000306631"/>
    </source>
</evidence>
<dbReference type="PANTHER" id="PTHR43179:SF12">
    <property type="entry name" value="GALACTOFURANOSYLTRANSFERASE GLFT2"/>
    <property type="match status" value="1"/>
</dbReference>
<proteinExistence type="inferred from homology"/>
<comment type="caution">
    <text evidence="5">The sequence shown here is derived from an EMBL/GenBank/DDBJ whole genome shotgun (WGS) entry which is preliminary data.</text>
</comment>
<dbReference type="GO" id="GO:0016757">
    <property type="term" value="F:glycosyltransferase activity"/>
    <property type="evidence" value="ECO:0007669"/>
    <property type="project" value="UniProtKB-KW"/>
</dbReference>
<organism evidence="5 6">
    <name type="scientific">Stenotrophomonas maltophilia</name>
    <name type="common">Pseudomonas maltophilia</name>
    <name type="synonym">Xanthomonas maltophilia</name>
    <dbReference type="NCBI Taxonomy" id="40324"/>
    <lineage>
        <taxon>Bacteria</taxon>
        <taxon>Pseudomonadati</taxon>
        <taxon>Pseudomonadota</taxon>
        <taxon>Gammaproteobacteria</taxon>
        <taxon>Lysobacterales</taxon>
        <taxon>Lysobacteraceae</taxon>
        <taxon>Stenotrophomonas</taxon>
        <taxon>Stenotrophomonas maltophilia group</taxon>
    </lineage>
</organism>
<dbReference type="InterPro" id="IPR029044">
    <property type="entry name" value="Nucleotide-diphossugar_trans"/>
</dbReference>
<dbReference type="PANTHER" id="PTHR43179">
    <property type="entry name" value="RHAMNOSYLTRANSFERASE WBBL"/>
    <property type="match status" value="1"/>
</dbReference>
<evidence type="ECO:0000256" key="3">
    <source>
        <dbReference type="ARBA" id="ARBA00022679"/>
    </source>
</evidence>
<evidence type="ECO:0000256" key="2">
    <source>
        <dbReference type="ARBA" id="ARBA00022676"/>
    </source>
</evidence>
<reference evidence="5 6" key="1">
    <citation type="submission" date="2019-04" db="EMBL/GenBank/DDBJ databases">
        <title>Microbes associate with the intestines of laboratory mice.</title>
        <authorList>
            <person name="Navarre W."/>
            <person name="Wong E."/>
            <person name="Huang K."/>
            <person name="Tropini C."/>
            <person name="Ng K."/>
            <person name="Yu B."/>
        </authorList>
    </citation>
    <scope>NUCLEOTIDE SEQUENCE [LARGE SCALE GENOMIC DNA]</scope>
    <source>
        <strain evidence="5 6">NM62_B4-13</strain>
    </source>
</reference>
<dbReference type="OrthoDB" id="9771846at2"/>
<dbReference type="AlphaFoldDB" id="A0A4S2D7G4"/>
<sequence length="318" mass="34359">MTDMTISQATPPRQAVAAADICAVIVTYAPDLDLLARVVAAVRDQVGHVVVFDNGSPAADVAARLHTLAGEGVSVIASPVNVGLGAALNRACEQARRIGVGHVMLMDQDSVLEAGMVQTLATALAALQQQGPVAAVGPQFRDSRSGDLAPFIRLGFPINHKLYGGPGQYVPCDFLITSGSLIPLASLDRVGPMDESLFIDNIDMDWCFRATAAGLGLYGVCDAQMQHSIGEQLRPSRIKRDGVIVHKPFRLYYIMRNRVLLYRRPHTSRVWVGQDLPRLVLKLISNGVVIAPRLVRLRFMLRGLWDGVRGRSGPMPPA</sequence>
<dbReference type="Proteomes" id="UP000306631">
    <property type="component" value="Unassembled WGS sequence"/>
</dbReference>
<evidence type="ECO:0000313" key="5">
    <source>
        <dbReference type="EMBL" id="TGY37205.1"/>
    </source>
</evidence>
<dbReference type="InterPro" id="IPR001173">
    <property type="entry name" value="Glyco_trans_2-like"/>
</dbReference>
<accession>A0A4S2D7G4</accession>
<comment type="similarity">
    <text evidence="1">Belongs to the glycosyltransferase 2 family.</text>
</comment>
<dbReference type="Gene3D" id="3.90.550.10">
    <property type="entry name" value="Spore Coat Polysaccharide Biosynthesis Protein SpsA, Chain A"/>
    <property type="match status" value="1"/>
</dbReference>
<keyword evidence="3 5" id="KW-0808">Transferase</keyword>
<keyword evidence="2" id="KW-0328">Glycosyltransferase</keyword>
<dbReference type="CDD" id="cd02526">
    <property type="entry name" value="GT2_RfbF_like"/>
    <property type="match status" value="1"/>
</dbReference>
<dbReference type="SUPFAM" id="SSF53448">
    <property type="entry name" value="Nucleotide-diphospho-sugar transferases"/>
    <property type="match status" value="1"/>
</dbReference>
<evidence type="ECO:0000256" key="1">
    <source>
        <dbReference type="ARBA" id="ARBA00006739"/>
    </source>
</evidence>
<feature type="domain" description="Glycosyltransferase 2-like" evidence="4">
    <location>
        <begin position="23"/>
        <end position="148"/>
    </location>
</feature>
<name>A0A4S2D7G4_STEMA</name>
<dbReference type="EMBL" id="SRYW01000001">
    <property type="protein sequence ID" value="TGY37205.1"/>
    <property type="molecule type" value="Genomic_DNA"/>
</dbReference>
<evidence type="ECO:0000259" key="4">
    <source>
        <dbReference type="Pfam" id="PF00535"/>
    </source>
</evidence>
<gene>
    <name evidence="5" type="ORF">E5352_01195</name>
</gene>